<name>A0A377FRQ6_9BACL</name>
<proteinExistence type="predicted"/>
<dbReference type="EMBL" id="UGGP01000001">
    <property type="protein sequence ID" value="STO07500.1"/>
    <property type="molecule type" value="Genomic_DNA"/>
</dbReference>
<dbReference type="RefSeq" id="WP_034798989.1">
    <property type="nucleotide sequence ID" value="NZ_UGGP01000001.1"/>
</dbReference>
<evidence type="ECO:0000259" key="1">
    <source>
        <dbReference type="PROSITE" id="PS51725"/>
    </source>
</evidence>
<reference evidence="2 3" key="1">
    <citation type="submission" date="2018-06" db="EMBL/GenBank/DDBJ databases">
        <authorList>
            <consortium name="Pathogen Informatics"/>
            <person name="Doyle S."/>
        </authorList>
    </citation>
    <scope>NUCLEOTIDE SEQUENCE [LARGE SCALE GENOMIC DNA]</scope>
    <source>
        <strain evidence="2 3">NCTC13163</strain>
    </source>
</reference>
<evidence type="ECO:0000313" key="2">
    <source>
        <dbReference type="EMBL" id="STO07500.1"/>
    </source>
</evidence>
<protein>
    <submittedName>
        <fullName evidence="2">Antibiotic biosynthesis monooxygenase</fullName>
    </submittedName>
</protein>
<dbReference type="Pfam" id="PF03992">
    <property type="entry name" value="ABM"/>
    <property type="match status" value="1"/>
</dbReference>
<accession>A0A377FRQ6</accession>
<feature type="domain" description="ABM" evidence="1">
    <location>
        <begin position="3"/>
        <end position="91"/>
    </location>
</feature>
<dbReference type="InterPro" id="IPR011008">
    <property type="entry name" value="Dimeric_a/b-barrel"/>
</dbReference>
<dbReference type="PROSITE" id="PS51725">
    <property type="entry name" value="ABM"/>
    <property type="match status" value="1"/>
</dbReference>
<dbReference type="InterPro" id="IPR007138">
    <property type="entry name" value="ABM_dom"/>
</dbReference>
<dbReference type="GO" id="GO:0004497">
    <property type="term" value="F:monooxygenase activity"/>
    <property type="evidence" value="ECO:0007669"/>
    <property type="project" value="UniProtKB-KW"/>
</dbReference>
<sequence length="97" mass="10559">MAYGMIGKLTAIQGERETLLAILLEAATAMEQEAGCEAYRVSVSLDDDAIVVYEVWTSEAAHQQSLALPVTKRLIDQAKPILAGVEQMVTFEPKGTY</sequence>
<keyword evidence="2" id="KW-0560">Oxidoreductase</keyword>
<dbReference type="OrthoDB" id="165368at2"/>
<dbReference type="SUPFAM" id="SSF54909">
    <property type="entry name" value="Dimeric alpha+beta barrel"/>
    <property type="match status" value="1"/>
</dbReference>
<dbReference type="Gene3D" id="3.30.70.100">
    <property type="match status" value="1"/>
</dbReference>
<keyword evidence="2" id="KW-0503">Monooxygenase</keyword>
<gene>
    <name evidence="2" type="ORF">NCTC13163_00847</name>
</gene>
<dbReference type="AlphaFoldDB" id="A0A377FRQ6"/>
<evidence type="ECO:0000313" key="3">
    <source>
        <dbReference type="Proteomes" id="UP000254060"/>
    </source>
</evidence>
<dbReference type="Proteomes" id="UP000254060">
    <property type="component" value="Unassembled WGS sequence"/>
</dbReference>
<organism evidence="2 3">
    <name type="scientific">Exiguobacterium aurantiacum</name>
    <dbReference type="NCBI Taxonomy" id="33987"/>
    <lineage>
        <taxon>Bacteria</taxon>
        <taxon>Bacillati</taxon>
        <taxon>Bacillota</taxon>
        <taxon>Bacilli</taxon>
        <taxon>Bacillales</taxon>
        <taxon>Bacillales Family XII. Incertae Sedis</taxon>
        <taxon>Exiguobacterium</taxon>
    </lineage>
</organism>